<dbReference type="SUPFAM" id="SSF53098">
    <property type="entry name" value="Ribonuclease H-like"/>
    <property type="match status" value="1"/>
</dbReference>
<protein>
    <recommendedName>
        <fullName evidence="1">Integrase catalytic domain-containing protein</fullName>
    </recommendedName>
</protein>
<name>A0A9W7WAW5_TRIRA</name>
<reference evidence="2" key="1">
    <citation type="submission" date="2021-02" db="EMBL/GenBank/DDBJ databases">
        <title>Comparative genomics reveals that relaxation of natural selection precedes convergent phenotypic evolution of cavefish.</title>
        <authorList>
            <person name="Peng Z."/>
        </authorList>
    </citation>
    <scope>NUCLEOTIDE SEQUENCE</scope>
    <source>
        <tissue evidence="2">Muscle</tissue>
    </source>
</reference>
<dbReference type="InterPro" id="IPR012337">
    <property type="entry name" value="RNaseH-like_sf"/>
</dbReference>
<feature type="domain" description="Integrase catalytic" evidence="1">
    <location>
        <begin position="330"/>
        <end position="516"/>
    </location>
</feature>
<comment type="caution">
    <text evidence="2">The sequence shown here is derived from an EMBL/GenBank/DDBJ whole genome shotgun (WGS) entry which is preliminary data.</text>
</comment>
<dbReference type="AlphaFoldDB" id="A0A9W7WAW5"/>
<sequence length="645" mass="74358">GKARVSPTKVTTIPRLELTAAVVAVQTSDMLRNELEIQDLKEFFWTDSTVVLGYINNDAKRFHVFVANRVQRIRSSTKPEQWAYVDSENNPADHASRGLTAEQLKTSNWFTGPKFLWKTELPERECKLGEIKEDDPEICKALVCNTAAKESRSLLDHLQKFSDWSRLVKAIARLKRKIKEFKVKQPNKGSTSLEERTEAELFIIKLVQQESFSDEIKSLKLKKVVNTKKNRLYKLNLFLDKEGILRVGGRLSQATLHPYVKHPAILLKNSHMSVHHQGRGMTMNELRANGLWILGCSGVVSSHIFKCVKCRKYRRPAEEQRMGDLPQDRMETTPPFTYAGIDCFGPIYIKDGRKELKRYGLLLTCLCSRAIHIEMIDDMTTDLFINALRAFIGIRGNVRQLRCDQGSNFVGARREFAQLMKGMDLERVKALGCEFLMNPPAASHMGGVWERQIRTIRSVLSAILDQSAQRLDSTSLRTFLYEVMAIVNSRPLTTEHLNDPSGPEPLTPNHILTMKSTVILPPPGQFTREDLYLRKRWRRVQYLANEFWTRWKKEYILNLQSRQKWYKNRRNLKVNDIVLLQNELAPRNEWKLARIIEVYPGSDGRVRKLKLMVSDTTFDKKGKPITKTVFLERPIHKVVVLLEAS</sequence>
<dbReference type="InterPro" id="IPR036397">
    <property type="entry name" value="RNaseH_sf"/>
</dbReference>
<evidence type="ECO:0000313" key="2">
    <source>
        <dbReference type="EMBL" id="KAI7792540.1"/>
    </source>
</evidence>
<gene>
    <name evidence="2" type="ORF">IRJ41_018921</name>
</gene>
<dbReference type="InterPro" id="IPR008042">
    <property type="entry name" value="Retrotrans_Pao"/>
</dbReference>
<dbReference type="InterPro" id="IPR040676">
    <property type="entry name" value="DUF5641"/>
</dbReference>
<dbReference type="Proteomes" id="UP001059041">
    <property type="component" value="Linkage Group LG23"/>
</dbReference>
<dbReference type="PANTHER" id="PTHR47331">
    <property type="entry name" value="PHD-TYPE DOMAIN-CONTAINING PROTEIN"/>
    <property type="match status" value="1"/>
</dbReference>
<feature type="non-terminal residue" evidence="2">
    <location>
        <position position="645"/>
    </location>
</feature>
<dbReference type="Pfam" id="PF05380">
    <property type="entry name" value="Peptidase_A17"/>
    <property type="match status" value="1"/>
</dbReference>
<dbReference type="GO" id="GO:0003676">
    <property type="term" value="F:nucleic acid binding"/>
    <property type="evidence" value="ECO:0007669"/>
    <property type="project" value="InterPro"/>
</dbReference>
<organism evidence="2 3">
    <name type="scientific">Triplophysa rosa</name>
    <name type="common">Cave loach</name>
    <dbReference type="NCBI Taxonomy" id="992332"/>
    <lineage>
        <taxon>Eukaryota</taxon>
        <taxon>Metazoa</taxon>
        <taxon>Chordata</taxon>
        <taxon>Craniata</taxon>
        <taxon>Vertebrata</taxon>
        <taxon>Euteleostomi</taxon>
        <taxon>Actinopterygii</taxon>
        <taxon>Neopterygii</taxon>
        <taxon>Teleostei</taxon>
        <taxon>Ostariophysi</taxon>
        <taxon>Cypriniformes</taxon>
        <taxon>Nemacheilidae</taxon>
        <taxon>Triplophysa</taxon>
    </lineage>
</organism>
<proteinExistence type="predicted"/>
<dbReference type="InterPro" id="IPR001584">
    <property type="entry name" value="Integrase_cat-core"/>
</dbReference>
<dbReference type="Pfam" id="PF18701">
    <property type="entry name" value="DUF5641"/>
    <property type="match status" value="1"/>
</dbReference>
<evidence type="ECO:0000313" key="3">
    <source>
        <dbReference type="Proteomes" id="UP001059041"/>
    </source>
</evidence>
<dbReference type="GO" id="GO:0015074">
    <property type="term" value="P:DNA integration"/>
    <property type="evidence" value="ECO:0007669"/>
    <property type="project" value="InterPro"/>
</dbReference>
<dbReference type="PROSITE" id="PS50994">
    <property type="entry name" value="INTEGRASE"/>
    <property type="match status" value="1"/>
</dbReference>
<dbReference type="Gene3D" id="3.30.420.10">
    <property type="entry name" value="Ribonuclease H-like superfamily/Ribonuclease H"/>
    <property type="match status" value="1"/>
</dbReference>
<evidence type="ECO:0000259" key="1">
    <source>
        <dbReference type="PROSITE" id="PS50994"/>
    </source>
</evidence>
<dbReference type="PANTHER" id="PTHR47331:SF5">
    <property type="entry name" value="RIBONUCLEASE H"/>
    <property type="match status" value="1"/>
</dbReference>
<dbReference type="EMBL" id="JAFHDT010000023">
    <property type="protein sequence ID" value="KAI7792540.1"/>
    <property type="molecule type" value="Genomic_DNA"/>
</dbReference>
<accession>A0A9W7WAW5</accession>
<keyword evidence="3" id="KW-1185">Reference proteome</keyword>